<sequence length="322" mass="35994">MSTTQDIIFHWYPHSPFAQKVAWVLNYKKVEYKTVLISMVEPRAARRPLDGGYRKTPILQIGNHVYCDSKSIFLALEELYPEPSLYPKLANGESSEGAARAFTMWIDNVLFNNVVSQLPVKDLDDDFLADRESLAGRKLDRKTLAGGAPFMKAVIQAEYTIAEKTLGSKTWVLDTESPSLADFSLAMTTFFCLNLMGEKWVQANLKAAFGHMQKVLGASDWERTETMPELTEEEAIDVLKRYQESEVREDFKVHNTVLPIALGQQVFVTPLDTGKIPVGGALVRSTVNETVISYKDANYGTTTIIHFPATGFVVVPNLGAKY</sequence>
<dbReference type="PROSITE" id="PS50404">
    <property type="entry name" value="GST_NTER"/>
    <property type="match status" value="1"/>
</dbReference>
<dbReference type="Pfam" id="PF25907">
    <property type="entry name" value="DUF7962"/>
    <property type="match status" value="1"/>
</dbReference>
<dbReference type="Gene3D" id="1.20.1050.10">
    <property type="match status" value="1"/>
</dbReference>
<dbReference type="InterPro" id="IPR058268">
    <property type="entry name" value="DUF7962"/>
</dbReference>
<dbReference type="Proteomes" id="UP000613177">
    <property type="component" value="Unassembled WGS sequence"/>
</dbReference>
<dbReference type="Gene3D" id="3.40.30.110">
    <property type="match status" value="1"/>
</dbReference>
<evidence type="ECO:0000313" key="2">
    <source>
        <dbReference type="EMBL" id="KAG2228394.1"/>
    </source>
</evidence>
<keyword evidence="3" id="KW-1185">Reference proteome</keyword>
<dbReference type="Pfam" id="PF13417">
    <property type="entry name" value="GST_N_3"/>
    <property type="match status" value="1"/>
</dbReference>
<name>A0A8H7SFA5_9FUNG</name>
<dbReference type="InterPro" id="IPR004045">
    <property type="entry name" value="Glutathione_S-Trfase_N"/>
</dbReference>
<dbReference type="AlphaFoldDB" id="A0A8H7SFA5"/>
<proteinExistence type="predicted"/>
<dbReference type="CDD" id="cd00570">
    <property type="entry name" value="GST_N_family"/>
    <property type="match status" value="1"/>
</dbReference>
<dbReference type="InterPro" id="IPR036249">
    <property type="entry name" value="Thioredoxin-like_sf"/>
</dbReference>
<gene>
    <name evidence="2" type="ORF">INT48_000029</name>
</gene>
<protein>
    <recommendedName>
        <fullName evidence="1">GST N-terminal domain-containing protein</fullName>
    </recommendedName>
</protein>
<organism evidence="2 3">
    <name type="scientific">Thamnidium elegans</name>
    <dbReference type="NCBI Taxonomy" id="101142"/>
    <lineage>
        <taxon>Eukaryota</taxon>
        <taxon>Fungi</taxon>
        <taxon>Fungi incertae sedis</taxon>
        <taxon>Mucoromycota</taxon>
        <taxon>Mucoromycotina</taxon>
        <taxon>Mucoromycetes</taxon>
        <taxon>Mucorales</taxon>
        <taxon>Mucorineae</taxon>
        <taxon>Mucoraceae</taxon>
        <taxon>Thamnidium</taxon>
    </lineage>
</organism>
<accession>A0A8H7SFA5</accession>
<feature type="domain" description="GST N-terminal" evidence="1">
    <location>
        <begin position="5"/>
        <end position="84"/>
    </location>
</feature>
<comment type="caution">
    <text evidence="2">The sequence shown here is derived from an EMBL/GenBank/DDBJ whole genome shotgun (WGS) entry which is preliminary data.</text>
</comment>
<evidence type="ECO:0000259" key="1">
    <source>
        <dbReference type="PROSITE" id="PS50404"/>
    </source>
</evidence>
<evidence type="ECO:0000313" key="3">
    <source>
        <dbReference type="Proteomes" id="UP000613177"/>
    </source>
</evidence>
<dbReference type="SUPFAM" id="SSF52833">
    <property type="entry name" value="Thioredoxin-like"/>
    <property type="match status" value="1"/>
</dbReference>
<reference evidence="2" key="1">
    <citation type="submission" date="2021-01" db="EMBL/GenBank/DDBJ databases">
        <title>Metabolic potential, ecology and presence of endohyphal bacteria is reflected in genomic diversity of Mucoromycotina.</title>
        <authorList>
            <person name="Muszewska A."/>
            <person name="Okrasinska A."/>
            <person name="Steczkiewicz K."/>
            <person name="Drgas O."/>
            <person name="Orlowska M."/>
            <person name="Perlinska-Lenart U."/>
            <person name="Aleksandrzak-Piekarczyk T."/>
            <person name="Szatraj K."/>
            <person name="Zielenkiewicz U."/>
            <person name="Pilsyk S."/>
            <person name="Malc E."/>
            <person name="Mieczkowski P."/>
            <person name="Kruszewska J.S."/>
            <person name="Biernat P."/>
            <person name="Pawlowska J."/>
        </authorList>
    </citation>
    <scope>NUCLEOTIDE SEQUENCE</scope>
    <source>
        <strain evidence="2">WA0000018081</strain>
    </source>
</reference>
<dbReference type="EMBL" id="JAEPRE010000509">
    <property type="protein sequence ID" value="KAG2228394.1"/>
    <property type="molecule type" value="Genomic_DNA"/>
</dbReference>